<dbReference type="PANTHER" id="PTHR10900:SF77">
    <property type="entry name" value="FI19380P1"/>
    <property type="match status" value="1"/>
</dbReference>
<dbReference type="InterPro" id="IPR050904">
    <property type="entry name" value="Adhesion/Biosynth-related"/>
</dbReference>
<proteinExistence type="predicted"/>
<dbReference type="Pfam" id="PF02469">
    <property type="entry name" value="Fasciclin"/>
    <property type="match status" value="2"/>
</dbReference>
<feature type="region of interest" description="Disordered" evidence="1">
    <location>
        <begin position="332"/>
        <end position="354"/>
    </location>
</feature>
<dbReference type="InterPro" id="IPR036378">
    <property type="entry name" value="FAS1_dom_sf"/>
</dbReference>
<dbReference type="SMART" id="SM00554">
    <property type="entry name" value="FAS1"/>
    <property type="match status" value="2"/>
</dbReference>
<dbReference type="GO" id="GO:0005615">
    <property type="term" value="C:extracellular space"/>
    <property type="evidence" value="ECO:0007669"/>
    <property type="project" value="TreeGrafter"/>
</dbReference>
<dbReference type="Proteomes" id="UP001342314">
    <property type="component" value="Unassembled WGS sequence"/>
</dbReference>
<keyword evidence="5" id="KW-1185">Reference proteome</keyword>
<evidence type="ECO:0000256" key="1">
    <source>
        <dbReference type="SAM" id="MobiDB-lite"/>
    </source>
</evidence>
<feature type="domain" description="FAS1" evidence="3">
    <location>
        <begin position="168"/>
        <end position="307"/>
    </location>
</feature>
<name>A0AAV5GX84_9BASI</name>
<feature type="domain" description="FAS1" evidence="3">
    <location>
        <begin position="27"/>
        <end position="160"/>
    </location>
</feature>
<feature type="signal peptide" evidence="2">
    <location>
        <begin position="1"/>
        <end position="18"/>
    </location>
</feature>
<evidence type="ECO:0000259" key="3">
    <source>
        <dbReference type="PROSITE" id="PS50213"/>
    </source>
</evidence>
<keyword evidence="2" id="KW-0732">Signal</keyword>
<evidence type="ECO:0000313" key="5">
    <source>
        <dbReference type="Proteomes" id="UP001342314"/>
    </source>
</evidence>
<reference evidence="4 5" key="1">
    <citation type="submission" date="2021-12" db="EMBL/GenBank/DDBJ databases">
        <title>High titer production of polyol ester of fatty acids by Rhodotorula paludigena BS15 towards product separation-free biomass refinery.</title>
        <authorList>
            <person name="Mano J."/>
            <person name="Ono H."/>
            <person name="Tanaka T."/>
            <person name="Naito K."/>
            <person name="Sushida H."/>
            <person name="Ike M."/>
            <person name="Tokuyasu K."/>
            <person name="Kitaoka M."/>
        </authorList>
    </citation>
    <scope>NUCLEOTIDE SEQUENCE [LARGE SCALE GENOMIC DNA]</scope>
    <source>
        <strain evidence="4 5">BS15</strain>
    </source>
</reference>
<feature type="chain" id="PRO_5043562749" description="FAS1 domain-containing protein" evidence="2">
    <location>
        <begin position="19"/>
        <end position="383"/>
    </location>
</feature>
<dbReference type="InterPro" id="IPR000782">
    <property type="entry name" value="FAS1_domain"/>
</dbReference>
<dbReference type="EMBL" id="BQKY01000014">
    <property type="protein sequence ID" value="GJN93652.1"/>
    <property type="molecule type" value="Genomic_DNA"/>
</dbReference>
<evidence type="ECO:0000256" key="2">
    <source>
        <dbReference type="SAM" id="SignalP"/>
    </source>
</evidence>
<dbReference type="AlphaFoldDB" id="A0AAV5GX84"/>
<dbReference type="SUPFAM" id="SSF82153">
    <property type="entry name" value="FAS1 domain"/>
    <property type="match status" value="2"/>
</dbReference>
<sequence>MLAKSAAALFAAAAGVAAQGQNGTAVAAGLLQALTDNKWGFRSPDFAQNVAALLPLLTSEGNKTVFAPTNEAFSSLSEDASSNQTAVLELLSYHIYYGSFPSGDGDNSTMMPAILRSTLNSSDVVNLPGGVGQVAVLTTNGSDSSNVTVLGATENVTSVATTQYQNFIPVSLSETAQAANLSSLTGALQQYAPDTIGQLESTAGITVFAPVNSAFAAAQEVISSLNDTAIANVLLNHVVTGEVFYSSDLEFDQSASDSSVISAGGTPLTFSMNDTGVFVMSGNASARVTRTNIPISNGVVHLIDAVLANAASSPDAASSAASSYSSVAATRTEQATGPVGTASGSAPSATGNMGGGGNGVGKTAFSASLAGGMLAAVGFALAA</sequence>
<protein>
    <recommendedName>
        <fullName evidence="3">FAS1 domain-containing protein</fullName>
    </recommendedName>
</protein>
<dbReference type="PANTHER" id="PTHR10900">
    <property type="entry name" value="PERIOSTIN-RELATED"/>
    <property type="match status" value="1"/>
</dbReference>
<dbReference type="PROSITE" id="PS50213">
    <property type="entry name" value="FAS1"/>
    <property type="match status" value="2"/>
</dbReference>
<dbReference type="Gene3D" id="2.30.180.10">
    <property type="entry name" value="FAS1 domain"/>
    <property type="match status" value="2"/>
</dbReference>
<organism evidence="4 5">
    <name type="scientific">Rhodotorula paludigena</name>
    <dbReference type="NCBI Taxonomy" id="86838"/>
    <lineage>
        <taxon>Eukaryota</taxon>
        <taxon>Fungi</taxon>
        <taxon>Dikarya</taxon>
        <taxon>Basidiomycota</taxon>
        <taxon>Pucciniomycotina</taxon>
        <taxon>Microbotryomycetes</taxon>
        <taxon>Sporidiobolales</taxon>
        <taxon>Sporidiobolaceae</taxon>
        <taxon>Rhodotorula</taxon>
    </lineage>
</organism>
<gene>
    <name evidence="4" type="ORF">Rhopal_006709-T1</name>
</gene>
<evidence type="ECO:0000313" key="4">
    <source>
        <dbReference type="EMBL" id="GJN93652.1"/>
    </source>
</evidence>
<comment type="caution">
    <text evidence="4">The sequence shown here is derived from an EMBL/GenBank/DDBJ whole genome shotgun (WGS) entry which is preliminary data.</text>
</comment>
<accession>A0AAV5GX84</accession>